<keyword evidence="1" id="KW-0175">Coiled coil</keyword>
<evidence type="ECO:0000256" key="1">
    <source>
        <dbReference type="SAM" id="Coils"/>
    </source>
</evidence>
<dbReference type="Gene3D" id="1.20.5.190">
    <property type="match status" value="1"/>
</dbReference>
<evidence type="ECO:0000313" key="2">
    <source>
        <dbReference type="EMBL" id="GGA66855.1"/>
    </source>
</evidence>
<reference evidence="2" key="2">
    <citation type="submission" date="2020-09" db="EMBL/GenBank/DDBJ databases">
        <authorList>
            <person name="Sun Q."/>
            <person name="Zhou Y."/>
        </authorList>
    </citation>
    <scope>NUCLEOTIDE SEQUENCE</scope>
    <source>
        <strain evidence="2">CGMCC 1.12408</strain>
    </source>
</reference>
<feature type="coiled-coil region" evidence="1">
    <location>
        <begin position="6"/>
        <end position="75"/>
    </location>
</feature>
<dbReference type="AlphaFoldDB" id="A0A916RRK6"/>
<comment type="caution">
    <text evidence="2">The sequence shown here is derived from an EMBL/GenBank/DDBJ whole genome shotgun (WGS) entry which is preliminary data.</text>
</comment>
<keyword evidence="3" id="KW-1185">Reference proteome</keyword>
<name>A0A916RRK6_9BACI</name>
<sequence length="77" mass="8912">MAEISMQDVFQAIKELSADVKEVKSEMKELKNDVQSIKQEVEGIKDHVKHIDTKLDIFTEDLADARTEVRILKKERV</sequence>
<accession>A0A916RRK6</accession>
<organism evidence="2 3">
    <name type="scientific">Ornithinibacillus halotolerans</name>
    <dbReference type="NCBI Taxonomy" id="1274357"/>
    <lineage>
        <taxon>Bacteria</taxon>
        <taxon>Bacillati</taxon>
        <taxon>Bacillota</taxon>
        <taxon>Bacilli</taxon>
        <taxon>Bacillales</taxon>
        <taxon>Bacillaceae</taxon>
        <taxon>Ornithinibacillus</taxon>
    </lineage>
</organism>
<gene>
    <name evidence="2" type="ORF">GCM10008025_08400</name>
</gene>
<protein>
    <submittedName>
        <fullName evidence="2">Uncharacterized protein</fullName>
    </submittedName>
</protein>
<dbReference type="Proteomes" id="UP000613512">
    <property type="component" value="Unassembled WGS sequence"/>
</dbReference>
<proteinExistence type="predicted"/>
<reference evidence="2" key="1">
    <citation type="journal article" date="2014" name="Int. J. Syst. Evol. Microbiol.">
        <title>Complete genome sequence of Corynebacterium casei LMG S-19264T (=DSM 44701T), isolated from a smear-ripened cheese.</title>
        <authorList>
            <consortium name="US DOE Joint Genome Institute (JGI-PGF)"/>
            <person name="Walter F."/>
            <person name="Albersmeier A."/>
            <person name="Kalinowski J."/>
            <person name="Ruckert C."/>
        </authorList>
    </citation>
    <scope>NUCLEOTIDE SEQUENCE</scope>
    <source>
        <strain evidence="2">CGMCC 1.12408</strain>
    </source>
</reference>
<dbReference type="RefSeq" id="WP_188383439.1">
    <property type="nucleotide sequence ID" value="NZ_BMEY01000003.1"/>
</dbReference>
<dbReference type="EMBL" id="BMEY01000003">
    <property type="protein sequence ID" value="GGA66855.1"/>
    <property type="molecule type" value="Genomic_DNA"/>
</dbReference>
<evidence type="ECO:0000313" key="3">
    <source>
        <dbReference type="Proteomes" id="UP000613512"/>
    </source>
</evidence>